<keyword evidence="7 13" id="KW-1133">Transmembrane helix</keyword>
<comment type="subcellular location">
    <subcellularLocation>
        <location evidence="1">Cell membrane</location>
        <topology evidence="1">Multi-pass membrane protein</topology>
    </subcellularLocation>
</comment>
<gene>
    <name evidence="14" type="ORF">E5225_01330</name>
</gene>
<proteinExistence type="inferred from homology"/>
<dbReference type="RefSeq" id="WP_136225264.1">
    <property type="nucleotide sequence ID" value="NZ_CP039291.1"/>
</dbReference>
<keyword evidence="3" id="KW-0813">Transport</keyword>
<dbReference type="GO" id="GO:0015087">
    <property type="term" value="F:cobalt ion transmembrane transporter activity"/>
    <property type="evidence" value="ECO:0007669"/>
    <property type="project" value="TreeGrafter"/>
</dbReference>
<keyword evidence="6" id="KW-0460">Magnesium</keyword>
<organism evidence="14 15">
    <name type="scientific">Cellulomonas shaoxiangyii</name>
    <dbReference type="NCBI Taxonomy" id="2566013"/>
    <lineage>
        <taxon>Bacteria</taxon>
        <taxon>Bacillati</taxon>
        <taxon>Actinomycetota</taxon>
        <taxon>Actinomycetes</taxon>
        <taxon>Micrococcales</taxon>
        <taxon>Cellulomonadaceae</taxon>
        <taxon>Cellulomonas</taxon>
    </lineage>
</organism>
<keyword evidence="8" id="KW-0406">Ion transport</keyword>
<evidence type="ECO:0000256" key="2">
    <source>
        <dbReference type="ARBA" id="ARBA00009765"/>
    </source>
</evidence>
<evidence type="ECO:0000256" key="10">
    <source>
        <dbReference type="ARBA" id="ARBA00034269"/>
    </source>
</evidence>
<dbReference type="FunFam" id="1.20.58.340:FF:000004">
    <property type="entry name" value="Magnesium transport protein CorA"/>
    <property type="match status" value="1"/>
</dbReference>
<dbReference type="SUPFAM" id="SSF143865">
    <property type="entry name" value="CorA soluble domain-like"/>
    <property type="match status" value="1"/>
</dbReference>
<dbReference type="PANTHER" id="PTHR46494">
    <property type="entry name" value="CORA FAMILY METAL ION TRANSPORTER (EUROFUNG)"/>
    <property type="match status" value="1"/>
</dbReference>
<evidence type="ECO:0000256" key="5">
    <source>
        <dbReference type="ARBA" id="ARBA00022692"/>
    </source>
</evidence>
<evidence type="ECO:0000313" key="14">
    <source>
        <dbReference type="EMBL" id="QCB92393.1"/>
    </source>
</evidence>
<dbReference type="GO" id="GO:0005886">
    <property type="term" value="C:plasma membrane"/>
    <property type="evidence" value="ECO:0007669"/>
    <property type="project" value="UniProtKB-SubCell"/>
</dbReference>
<dbReference type="Pfam" id="PF01544">
    <property type="entry name" value="CorA"/>
    <property type="match status" value="1"/>
</dbReference>
<evidence type="ECO:0000256" key="12">
    <source>
        <dbReference type="SAM" id="MobiDB-lite"/>
    </source>
</evidence>
<dbReference type="Gene3D" id="3.30.460.20">
    <property type="entry name" value="CorA soluble domain-like"/>
    <property type="match status" value="1"/>
</dbReference>
<evidence type="ECO:0000256" key="1">
    <source>
        <dbReference type="ARBA" id="ARBA00004651"/>
    </source>
</evidence>
<comment type="similarity">
    <text evidence="2">Belongs to the CorA metal ion transporter (MIT) (TC 1.A.35) family.</text>
</comment>
<evidence type="ECO:0000256" key="6">
    <source>
        <dbReference type="ARBA" id="ARBA00022842"/>
    </source>
</evidence>
<protein>
    <submittedName>
        <fullName evidence="14">Magnesium and cobalt transport protein CorA</fullName>
    </submittedName>
</protein>
<comment type="catalytic activity">
    <reaction evidence="10">
        <text>Mg(2+)(in) = Mg(2+)(out)</text>
        <dbReference type="Rhea" id="RHEA:29827"/>
        <dbReference type="ChEBI" id="CHEBI:18420"/>
    </reaction>
</comment>
<keyword evidence="4" id="KW-1003">Cell membrane</keyword>
<evidence type="ECO:0000256" key="13">
    <source>
        <dbReference type="SAM" id="Phobius"/>
    </source>
</evidence>
<keyword evidence="5 13" id="KW-0812">Transmembrane</keyword>
<dbReference type="AlphaFoldDB" id="A0A4P7SIT7"/>
<dbReference type="CDD" id="cd12830">
    <property type="entry name" value="MtCorA-like"/>
    <property type="match status" value="1"/>
</dbReference>
<dbReference type="SUPFAM" id="SSF144083">
    <property type="entry name" value="Magnesium transport protein CorA, transmembrane region"/>
    <property type="match status" value="1"/>
</dbReference>
<evidence type="ECO:0000256" key="7">
    <source>
        <dbReference type="ARBA" id="ARBA00022989"/>
    </source>
</evidence>
<dbReference type="InterPro" id="IPR045863">
    <property type="entry name" value="CorA_TM1_TM2"/>
</dbReference>
<keyword evidence="15" id="KW-1185">Reference proteome</keyword>
<evidence type="ECO:0000256" key="3">
    <source>
        <dbReference type="ARBA" id="ARBA00022448"/>
    </source>
</evidence>
<dbReference type="InterPro" id="IPR045861">
    <property type="entry name" value="CorA_cytoplasmic_dom"/>
</dbReference>
<dbReference type="Proteomes" id="UP000296469">
    <property type="component" value="Chromosome"/>
</dbReference>
<feature type="region of interest" description="Disordered" evidence="12">
    <location>
        <begin position="1"/>
        <end position="23"/>
    </location>
</feature>
<sequence>MDTDAGTGDARGADARGAGAAGADGTRHADRVVVDCGLYVDGRRAPGRLPLGRAGDVARETGGFVWLGLEGPTVADVAEVAGEFGLPPLAVEDAVKAHQRPKLEVYDDVVFVVLKPVRYVDHDEVVDVGELALFLGPHFVVTVRHGKGDVLRRVREELDRGEGPAAGFGPAGVLYRAADLVVDGYESALGEIDIDVDDIEARVFGPGQVNHAERIYKLKQEAAEVRRAVLPLGRPLQRLVDGDVPHVPAEAAPYFRDVQDHLLRAADAVETVERQLADVLQANTARVTVAQSEVALRQNGDMRKISAWAAIALVPTAIAGVYGMNFEYIPELRWRFGYFLVLGVIAGACVGLHRLFRRNGWL</sequence>
<feature type="transmembrane region" description="Helical" evidence="13">
    <location>
        <begin position="336"/>
        <end position="356"/>
    </location>
</feature>
<name>A0A4P7SIT7_9CELL</name>
<feature type="transmembrane region" description="Helical" evidence="13">
    <location>
        <begin position="305"/>
        <end position="324"/>
    </location>
</feature>
<reference evidence="14 15" key="1">
    <citation type="submission" date="2019-04" db="EMBL/GenBank/DDBJ databases">
        <title>Isolation and identification of Cellulomonas shaoxiangyii sp. Nov. isolated from feces of the Tibetan antelopes (Pantholops hodgsonii) in the Qinghai-Tibet plateau of China.</title>
        <authorList>
            <person name="Tian Z."/>
        </authorList>
    </citation>
    <scope>NUCLEOTIDE SEQUENCE [LARGE SCALE GENOMIC DNA]</scope>
    <source>
        <strain evidence="14 15">Z28</strain>
    </source>
</reference>
<dbReference type="KEGG" id="celz:E5225_01330"/>
<evidence type="ECO:0000313" key="15">
    <source>
        <dbReference type="Proteomes" id="UP000296469"/>
    </source>
</evidence>
<dbReference type="PANTHER" id="PTHR46494:SF1">
    <property type="entry name" value="CORA FAMILY METAL ION TRANSPORTER (EUROFUNG)"/>
    <property type="match status" value="1"/>
</dbReference>
<dbReference type="GO" id="GO:0015095">
    <property type="term" value="F:magnesium ion transmembrane transporter activity"/>
    <property type="evidence" value="ECO:0007669"/>
    <property type="project" value="TreeGrafter"/>
</dbReference>
<evidence type="ECO:0000256" key="8">
    <source>
        <dbReference type="ARBA" id="ARBA00023065"/>
    </source>
</evidence>
<comment type="function">
    <text evidence="11">Mediates influx of magnesium ions. Alternates between open and closed states. Activated by low cytoplasmic Mg(2+) levels. Inactive when cytoplasmic Mg(2+) levels are high.</text>
</comment>
<keyword evidence="9 13" id="KW-0472">Membrane</keyword>
<accession>A0A4P7SIT7</accession>
<evidence type="ECO:0000256" key="11">
    <source>
        <dbReference type="ARBA" id="ARBA00045497"/>
    </source>
</evidence>
<dbReference type="GO" id="GO:0000287">
    <property type="term" value="F:magnesium ion binding"/>
    <property type="evidence" value="ECO:0007669"/>
    <property type="project" value="TreeGrafter"/>
</dbReference>
<dbReference type="GO" id="GO:0050897">
    <property type="term" value="F:cobalt ion binding"/>
    <property type="evidence" value="ECO:0007669"/>
    <property type="project" value="TreeGrafter"/>
</dbReference>
<dbReference type="Gene3D" id="1.20.58.340">
    <property type="entry name" value="Magnesium transport protein CorA, transmembrane region"/>
    <property type="match status" value="2"/>
</dbReference>
<dbReference type="InterPro" id="IPR002523">
    <property type="entry name" value="MgTranspt_CorA/ZnTranspt_ZntB"/>
</dbReference>
<evidence type="ECO:0000256" key="4">
    <source>
        <dbReference type="ARBA" id="ARBA00022475"/>
    </source>
</evidence>
<dbReference type="EMBL" id="CP039291">
    <property type="protein sequence ID" value="QCB92393.1"/>
    <property type="molecule type" value="Genomic_DNA"/>
</dbReference>
<evidence type="ECO:0000256" key="9">
    <source>
        <dbReference type="ARBA" id="ARBA00023136"/>
    </source>
</evidence>